<evidence type="ECO:0000313" key="7">
    <source>
        <dbReference type="EMBL" id="KAJ3259216.1"/>
    </source>
</evidence>
<comment type="subcellular location">
    <subcellularLocation>
        <location evidence="1">Nucleus</location>
    </subcellularLocation>
</comment>
<dbReference type="PROSITE" id="PS51821">
    <property type="entry name" value="VELVET"/>
    <property type="match status" value="1"/>
</dbReference>
<evidence type="ECO:0000256" key="2">
    <source>
        <dbReference type="ARBA" id="ARBA00023015"/>
    </source>
</evidence>
<keyword evidence="4" id="KW-0539">Nucleus</keyword>
<dbReference type="PANTHER" id="PTHR33572:SF18">
    <property type="entry name" value="SPORE DEVELOPMENT REGULATOR VOSA"/>
    <property type="match status" value="1"/>
</dbReference>
<evidence type="ECO:0000256" key="1">
    <source>
        <dbReference type="ARBA" id="ARBA00004123"/>
    </source>
</evidence>
<feature type="compositionally biased region" description="Basic and acidic residues" evidence="5">
    <location>
        <begin position="266"/>
        <end position="298"/>
    </location>
</feature>
<evidence type="ECO:0000256" key="5">
    <source>
        <dbReference type="SAM" id="MobiDB-lite"/>
    </source>
</evidence>
<feature type="domain" description="Velvet" evidence="6">
    <location>
        <begin position="1"/>
        <end position="116"/>
    </location>
</feature>
<reference evidence="7" key="1">
    <citation type="submission" date="2020-05" db="EMBL/GenBank/DDBJ databases">
        <title>Phylogenomic resolution of chytrid fungi.</title>
        <authorList>
            <person name="Stajich J.E."/>
            <person name="Amses K."/>
            <person name="Simmons R."/>
            <person name="Seto K."/>
            <person name="Myers J."/>
            <person name="Bonds A."/>
            <person name="Quandt C.A."/>
            <person name="Barry K."/>
            <person name="Liu P."/>
            <person name="Grigoriev I."/>
            <person name="Longcore J.E."/>
            <person name="James T.Y."/>
        </authorList>
    </citation>
    <scope>NUCLEOTIDE SEQUENCE</scope>
    <source>
        <strain evidence="7">PLAUS21</strain>
    </source>
</reference>
<gene>
    <name evidence="7" type="ORF">HK103_002863</name>
</gene>
<feature type="compositionally biased region" description="Basic and acidic residues" evidence="5">
    <location>
        <begin position="123"/>
        <end position="132"/>
    </location>
</feature>
<evidence type="ECO:0000256" key="3">
    <source>
        <dbReference type="ARBA" id="ARBA00023163"/>
    </source>
</evidence>
<dbReference type="InterPro" id="IPR038491">
    <property type="entry name" value="Velvet_dom_sf"/>
</dbReference>
<feature type="compositionally biased region" description="Pro residues" evidence="5">
    <location>
        <begin position="370"/>
        <end position="395"/>
    </location>
</feature>
<accession>A0AAD5Y9E1</accession>
<feature type="compositionally biased region" description="Basic and acidic residues" evidence="5">
    <location>
        <begin position="437"/>
        <end position="476"/>
    </location>
</feature>
<comment type="caution">
    <text evidence="7">The sequence shown here is derived from an EMBL/GenBank/DDBJ whole genome shotgun (WGS) entry which is preliminary data.</text>
</comment>
<dbReference type="Proteomes" id="UP001210925">
    <property type="component" value="Unassembled WGS sequence"/>
</dbReference>
<feature type="compositionally biased region" description="Basic and acidic residues" evidence="5">
    <location>
        <begin position="171"/>
        <end position="189"/>
    </location>
</feature>
<feature type="compositionally biased region" description="Pro residues" evidence="5">
    <location>
        <begin position="212"/>
        <end position="230"/>
    </location>
</feature>
<name>A0AAD5Y9E1_9FUNG</name>
<evidence type="ECO:0000313" key="8">
    <source>
        <dbReference type="Proteomes" id="UP001210925"/>
    </source>
</evidence>
<dbReference type="Gene3D" id="2.60.40.3960">
    <property type="entry name" value="Velvet domain"/>
    <property type="match status" value="1"/>
</dbReference>
<dbReference type="EMBL" id="JADGKB010000020">
    <property type="protein sequence ID" value="KAJ3259216.1"/>
    <property type="molecule type" value="Genomic_DNA"/>
</dbReference>
<dbReference type="InterPro" id="IPR037525">
    <property type="entry name" value="Velvet_dom"/>
</dbReference>
<keyword evidence="8" id="KW-1185">Reference proteome</keyword>
<evidence type="ECO:0000256" key="4">
    <source>
        <dbReference type="ARBA" id="ARBA00023242"/>
    </source>
</evidence>
<organism evidence="7 8">
    <name type="scientific">Boothiomyces macroporosus</name>
    <dbReference type="NCBI Taxonomy" id="261099"/>
    <lineage>
        <taxon>Eukaryota</taxon>
        <taxon>Fungi</taxon>
        <taxon>Fungi incertae sedis</taxon>
        <taxon>Chytridiomycota</taxon>
        <taxon>Chytridiomycota incertae sedis</taxon>
        <taxon>Chytridiomycetes</taxon>
        <taxon>Rhizophydiales</taxon>
        <taxon>Terramycetaceae</taxon>
        <taxon>Boothiomyces</taxon>
    </lineage>
</organism>
<dbReference type="AlphaFoldDB" id="A0AAD5Y9E1"/>
<feature type="compositionally biased region" description="Basic and acidic residues" evidence="5">
    <location>
        <begin position="312"/>
        <end position="330"/>
    </location>
</feature>
<dbReference type="InterPro" id="IPR021740">
    <property type="entry name" value="Velvet"/>
</dbReference>
<feature type="region of interest" description="Disordered" evidence="5">
    <location>
        <begin position="123"/>
        <end position="337"/>
    </location>
</feature>
<protein>
    <recommendedName>
        <fullName evidence="6">Velvet domain-containing protein</fullName>
    </recommendedName>
</protein>
<feature type="compositionally biased region" description="Polar residues" evidence="5">
    <location>
        <begin position="160"/>
        <end position="169"/>
    </location>
</feature>
<keyword evidence="3" id="KW-0804">Transcription</keyword>
<sequence>MYASILGLDSEKEIHLLRDGKTRSTTGSIVSSIYNLKDTEGRDGSYFIFPDLSVRMEGTYRLKFSMYKIVDSQVVYCTSIISDPFNVYPAKKFPGMEESTPLSKTFAEQGLKIRIRKEVRSRAVKTKFRETPNDPPPKKRLRAQNYEINYETKDTESENESINEPSTVDSKVYEEPKSAKGYFKDRPIDSHYPPYERPPYMDRPPLDRPYERPPPYMDLPRPPYVEPRPPYGEARPPYGEVRPPYGDAKPPYGEVRPPYGEVRPPYADHSRPLDRDRPPYPYHDPRDRPPFSDPRERPPYSGSKSPYSDYKPPFDYRDRPPYPARYERPYYDPYSRPPYPYYYPPHDPYYSYYPPPPVSHTSGQLRSPSLFPPHHPGSGPQLPPPGSGPQLPPPNGHAIETNNLPPIQYFNEYKSPTPSDKSNDKERRLPPISAYHPRYEPLRHYTEDEKSVETKIESTQQDHEPVKEPAEAVVKEEVDELEED</sequence>
<dbReference type="Pfam" id="PF11754">
    <property type="entry name" value="Velvet"/>
    <property type="match status" value="1"/>
</dbReference>
<dbReference type="PANTHER" id="PTHR33572">
    <property type="entry name" value="SPORE DEVELOPMENT REGULATOR VOSA"/>
    <property type="match status" value="1"/>
</dbReference>
<feature type="region of interest" description="Disordered" evidence="5">
    <location>
        <begin position="352"/>
        <end position="484"/>
    </location>
</feature>
<evidence type="ECO:0000259" key="6">
    <source>
        <dbReference type="PROSITE" id="PS51821"/>
    </source>
</evidence>
<keyword evidence="2" id="KW-0805">Transcription regulation</keyword>
<proteinExistence type="predicted"/>
<dbReference type="GO" id="GO:0005634">
    <property type="term" value="C:nucleus"/>
    <property type="evidence" value="ECO:0007669"/>
    <property type="project" value="UniProtKB-SubCell"/>
</dbReference>